<evidence type="ECO:0000256" key="1">
    <source>
        <dbReference type="ARBA" id="ARBA00012160"/>
    </source>
</evidence>
<evidence type="ECO:0000256" key="2">
    <source>
        <dbReference type="ARBA" id="ARBA00022603"/>
    </source>
</evidence>
<protein>
    <recommendedName>
        <fullName evidence="1">mRNA m(6)A methyltransferase</fullName>
        <ecNumber evidence="1">2.1.1.348</ecNumber>
    </recommendedName>
</protein>
<evidence type="ECO:0000256" key="4">
    <source>
        <dbReference type="ARBA" id="ARBA00022691"/>
    </source>
</evidence>
<dbReference type="InterPro" id="IPR029063">
    <property type="entry name" value="SAM-dependent_MTases_sf"/>
</dbReference>
<dbReference type="PROSITE" id="PS51143">
    <property type="entry name" value="MT_A70"/>
    <property type="match status" value="1"/>
</dbReference>
<gene>
    <name evidence="7" type="ORF">OXYTRIMIC_763</name>
</gene>
<evidence type="ECO:0000256" key="3">
    <source>
        <dbReference type="ARBA" id="ARBA00022679"/>
    </source>
</evidence>
<dbReference type="PANTHER" id="PTHR12829:SF7">
    <property type="entry name" value="N6-ADENOSINE-METHYLTRANSFERASE CATALYTIC SUBUNIT"/>
    <property type="match status" value="1"/>
</dbReference>
<keyword evidence="4" id="KW-0949">S-adenosyl-L-methionine</keyword>
<name>A0A073I002_9SPIT</name>
<comment type="caution">
    <text evidence="7">The sequence shown here is derived from an EMBL/GenBank/DDBJ whole genome shotgun (WGS) entry which is preliminary data.</text>
</comment>
<keyword evidence="8" id="KW-1185">Reference proteome</keyword>
<dbReference type="Pfam" id="PF05063">
    <property type="entry name" value="MT-A70"/>
    <property type="match status" value="1"/>
</dbReference>
<evidence type="ECO:0000256" key="6">
    <source>
        <dbReference type="PROSITE-ProRule" id="PRU00489"/>
    </source>
</evidence>
<dbReference type="SUPFAM" id="SSF53335">
    <property type="entry name" value="S-adenosyl-L-methionine-dependent methyltransferases"/>
    <property type="match status" value="1"/>
</dbReference>
<keyword evidence="3" id="KW-0808">Transferase</keyword>
<evidence type="ECO:0000256" key="5">
    <source>
        <dbReference type="ARBA" id="ARBA00048957"/>
    </source>
</evidence>
<dbReference type="AlphaFoldDB" id="A0A073I002"/>
<dbReference type="GO" id="GO:0036396">
    <property type="term" value="C:RNA N6-methyladenosine methyltransferase complex"/>
    <property type="evidence" value="ECO:0007669"/>
    <property type="project" value="TreeGrafter"/>
</dbReference>
<dbReference type="Proteomes" id="UP000053232">
    <property type="component" value="Unassembled WGS sequence"/>
</dbReference>
<reference evidence="8" key="1">
    <citation type="journal article" date="2014" name="Cell">
        <title>The Architecture of a Scrambled Genome Reveals Massive Levels of Genomic Rearrangement during Development.</title>
        <authorList>
            <person name="Chen X."/>
            <person name="Bracht J.R."/>
            <person name="Goldman A.D."/>
            <person name="Dolzhenko E."/>
            <person name="Clay D.M."/>
            <person name="Swart E.C."/>
            <person name="Perlman D.H."/>
            <person name="Doak T.G."/>
            <person name="Stuart A."/>
            <person name="Amemiya C.T."/>
            <person name="Sebra R.P."/>
            <person name="Landweber L.F."/>
        </authorList>
    </citation>
    <scope>NUCLEOTIDE SEQUENCE [LARGE SCALE GENOMIC DNA]</scope>
    <source>
        <strain evidence="8">JRB310</strain>
    </source>
</reference>
<dbReference type="GO" id="GO:0005634">
    <property type="term" value="C:nucleus"/>
    <property type="evidence" value="ECO:0007669"/>
    <property type="project" value="TreeGrafter"/>
</dbReference>
<dbReference type="GO" id="GO:0001734">
    <property type="term" value="F:mRNA m(6)A methyltransferase activity"/>
    <property type="evidence" value="ECO:0007669"/>
    <property type="project" value="UniProtKB-EC"/>
</dbReference>
<dbReference type="GO" id="GO:0032259">
    <property type="term" value="P:methylation"/>
    <property type="evidence" value="ECO:0007669"/>
    <property type="project" value="UniProtKB-KW"/>
</dbReference>
<sequence length="445" mass="53612">MVKIYSETICRKICYDYYLGKFNTKQLTFKYLKFFQYFNAQWLNKENLETTIQIKLTQECSLSKQTLISYFLKNQRDMHFKISRKIKNSSVLTSELYANPQSRATHWSKSKTCKEYHRIQRVEDLLQNLECLGCGDTFDTLLNCHRHMNESAKVEISQIPKKETLYDEKVLNRWNYGNMKFLKQQQDPNQSHLKLPEFVFEVKGGYICQKWVKFFRQQFRCGLPIKMRSDVRNDYLWDNLRATMLKVNGCLFKIVVQDNPWKGQNELPYHYLSIKSLRQIPLKQIQQEGIIFYWTLFNTQNDGLKILKQQGYEVVKTQTWFKYTNLGNPINSKSPQYSKEYCLIGIKGSLYKNMIDRIQDEIHAKRREHSEKPEEFWNMIVELFGMEYRLEIFTRSNSNRMHTVHIWNEIEGEEELRIKNYKQLINQLKQFIQKTKYKQINFKSI</sequence>
<dbReference type="InterPro" id="IPR007757">
    <property type="entry name" value="MT-A70-like"/>
</dbReference>
<comment type="similarity">
    <text evidence="6">Belongs to the MT-A70-like family.</text>
</comment>
<accession>A0A073I002</accession>
<dbReference type="PANTHER" id="PTHR12829">
    <property type="entry name" value="N6-ADENOSINE-METHYLTRANSFERASE"/>
    <property type="match status" value="1"/>
</dbReference>
<evidence type="ECO:0000313" key="7">
    <source>
        <dbReference type="EMBL" id="KEJ82850.1"/>
    </source>
</evidence>
<evidence type="ECO:0000313" key="8">
    <source>
        <dbReference type="Proteomes" id="UP000053232"/>
    </source>
</evidence>
<keyword evidence="2" id="KW-0489">Methyltransferase</keyword>
<organism evidence="7 8">
    <name type="scientific">Oxytricha trifallax</name>
    <dbReference type="NCBI Taxonomy" id="1172189"/>
    <lineage>
        <taxon>Eukaryota</taxon>
        <taxon>Sar</taxon>
        <taxon>Alveolata</taxon>
        <taxon>Ciliophora</taxon>
        <taxon>Intramacronucleata</taxon>
        <taxon>Spirotrichea</taxon>
        <taxon>Stichotrichia</taxon>
        <taxon>Sporadotrichida</taxon>
        <taxon>Oxytrichidae</taxon>
        <taxon>Oxytrichinae</taxon>
        <taxon>Oxytricha</taxon>
    </lineage>
</organism>
<proteinExistence type="inferred from homology"/>
<dbReference type="EC" id="2.1.1.348" evidence="1"/>
<dbReference type="EMBL" id="ARYC01003138">
    <property type="protein sequence ID" value="KEJ82850.1"/>
    <property type="molecule type" value="Genomic_DNA"/>
</dbReference>
<comment type="catalytic activity">
    <reaction evidence="5">
        <text>an adenosine in mRNA + S-adenosyl-L-methionine = an N(6)-methyladenosine in mRNA + S-adenosyl-L-homocysteine + H(+)</text>
        <dbReference type="Rhea" id="RHEA:55584"/>
        <dbReference type="Rhea" id="RHEA-COMP:12414"/>
        <dbReference type="Rhea" id="RHEA-COMP:12417"/>
        <dbReference type="ChEBI" id="CHEBI:15378"/>
        <dbReference type="ChEBI" id="CHEBI:57856"/>
        <dbReference type="ChEBI" id="CHEBI:59789"/>
        <dbReference type="ChEBI" id="CHEBI:74411"/>
        <dbReference type="ChEBI" id="CHEBI:74449"/>
        <dbReference type="EC" id="2.1.1.348"/>
    </reaction>
</comment>